<dbReference type="AlphaFoldDB" id="A0A645CYC9"/>
<dbReference type="Pfam" id="PF13199">
    <property type="entry name" value="Glyco_hydro_66"/>
    <property type="match status" value="1"/>
</dbReference>
<dbReference type="CDD" id="cd14745">
    <property type="entry name" value="GH66"/>
    <property type="match status" value="1"/>
</dbReference>
<evidence type="ECO:0008006" key="3">
    <source>
        <dbReference type="Google" id="ProtNLM"/>
    </source>
</evidence>
<dbReference type="Gene3D" id="2.60.40.1180">
    <property type="entry name" value="Golgi alpha-mannosidase II"/>
    <property type="match status" value="1"/>
</dbReference>
<comment type="caution">
    <text evidence="2">The sequence shown here is derived from an EMBL/GenBank/DDBJ whole genome shotgun (WGS) entry which is preliminary data.</text>
</comment>
<sequence>MNAMFYDLVYGAWNYAEKEGVKKEWYMYKDNTHTNVDLFLLSNPFISNLFLLDPGNSEWQDYMKNEVSTVYHFLEFDGYHMDQLGDRGKRYRYDGSAIDVAASYKSYINSIDDINPAKYNVMNAVAQYGQQAIASSTADFLYSEVWSPWDSYNDLASIIKQNNLMSNNSKSTVLAAYVNYDLGEHKGSFNTPSVLMTDAVIFAFGGSHLELGEHMLCKEYFPNNKLSMKEDLKRNLICYYDFLVAYQNLLRDKGEFSVPNLSCTDGKISLSPWPASCGSVAWFSKQAGTRQVIHLLNFTNSTTMNWRDNKGLQAAPSDIKNATLAFSAEKTVKSIWIASPDLAGGSSVSLSFTQTDDKVRFIVPYLKYWDMIVVEY</sequence>
<name>A0A645CYC9_9ZZZZ</name>
<dbReference type="InterPro" id="IPR013780">
    <property type="entry name" value="Glyco_hydro_b"/>
</dbReference>
<evidence type="ECO:0000256" key="1">
    <source>
        <dbReference type="ARBA" id="ARBA00022729"/>
    </source>
</evidence>
<reference evidence="2" key="1">
    <citation type="submission" date="2019-08" db="EMBL/GenBank/DDBJ databases">
        <authorList>
            <person name="Kucharzyk K."/>
            <person name="Murdoch R.W."/>
            <person name="Higgins S."/>
            <person name="Loffler F."/>
        </authorList>
    </citation>
    <scope>NUCLEOTIDE SEQUENCE</scope>
</reference>
<organism evidence="2">
    <name type="scientific">bioreactor metagenome</name>
    <dbReference type="NCBI Taxonomy" id="1076179"/>
    <lineage>
        <taxon>unclassified sequences</taxon>
        <taxon>metagenomes</taxon>
        <taxon>ecological metagenomes</taxon>
    </lineage>
</organism>
<dbReference type="InterPro" id="IPR025092">
    <property type="entry name" value="Glyco_hydro_66"/>
</dbReference>
<dbReference type="Gene3D" id="3.20.20.80">
    <property type="entry name" value="Glycosidases"/>
    <property type="match status" value="1"/>
</dbReference>
<dbReference type="EMBL" id="VSSQ01031358">
    <property type="protein sequence ID" value="MPM82210.1"/>
    <property type="molecule type" value="Genomic_DNA"/>
</dbReference>
<gene>
    <name evidence="2" type="ORF">SDC9_129271</name>
</gene>
<protein>
    <recommendedName>
        <fullName evidence="3">Cycloisomaltooligosaccharide glucanotransferase</fullName>
    </recommendedName>
</protein>
<accession>A0A645CYC9</accession>
<proteinExistence type="predicted"/>
<evidence type="ECO:0000313" key="2">
    <source>
        <dbReference type="EMBL" id="MPM82210.1"/>
    </source>
</evidence>
<keyword evidence="1" id="KW-0732">Signal</keyword>